<evidence type="ECO:0000256" key="1">
    <source>
        <dbReference type="ARBA" id="ARBA00001947"/>
    </source>
</evidence>
<gene>
    <name evidence="5" type="primary">kce</name>
    <name evidence="5" type="ORF">AMYX_19020</name>
</gene>
<reference evidence="6" key="1">
    <citation type="journal article" date="2020" name="Appl. Environ. Microbiol.">
        <title>Diazotrophic Anaeromyxobacter Isolates from Soils.</title>
        <authorList>
            <person name="Masuda Y."/>
            <person name="Yamanaka H."/>
            <person name="Xu Z.X."/>
            <person name="Shiratori Y."/>
            <person name="Aono T."/>
            <person name="Amachi S."/>
            <person name="Senoo K."/>
            <person name="Itoh H."/>
        </authorList>
    </citation>
    <scope>NUCLEOTIDE SEQUENCE [LARGE SCALE GENOMIC DNA]</scope>
    <source>
        <strain evidence="6">R267</strain>
    </source>
</reference>
<keyword evidence="4" id="KW-0862">Zinc</keyword>
<keyword evidence="6" id="KW-1185">Reference proteome</keyword>
<dbReference type="AlphaFoldDB" id="A0A7I9VL86"/>
<protein>
    <submittedName>
        <fullName evidence="5">3-keto-5-aminohexanoate cleavage enzyme</fullName>
    </submittedName>
</protein>
<keyword evidence="2" id="KW-0808">Transferase</keyword>
<dbReference type="InterPro" id="IPR008567">
    <property type="entry name" value="BKACE"/>
</dbReference>
<dbReference type="PANTHER" id="PTHR37418">
    <property type="entry name" value="3-KETO-5-AMINOHEXANOATE CLEAVAGE ENZYME-RELATED"/>
    <property type="match status" value="1"/>
</dbReference>
<evidence type="ECO:0000256" key="4">
    <source>
        <dbReference type="ARBA" id="ARBA00022833"/>
    </source>
</evidence>
<dbReference type="Pfam" id="PF05853">
    <property type="entry name" value="BKACE"/>
    <property type="match status" value="1"/>
</dbReference>
<accession>A0A7I9VL86</accession>
<dbReference type="RefSeq" id="WP_176064643.1">
    <property type="nucleotide sequence ID" value="NZ_BJTG01000004.1"/>
</dbReference>
<comment type="caution">
    <text evidence="5">The sequence shown here is derived from an EMBL/GenBank/DDBJ whole genome shotgun (WGS) entry which is preliminary data.</text>
</comment>
<dbReference type="GO" id="GO:0043720">
    <property type="term" value="F:3-keto-5-aminohexanoate cleavage activity"/>
    <property type="evidence" value="ECO:0007669"/>
    <property type="project" value="InterPro"/>
</dbReference>
<evidence type="ECO:0000256" key="2">
    <source>
        <dbReference type="ARBA" id="ARBA00022679"/>
    </source>
</evidence>
<dbReference type="Proteomes" id="UP000503640">
    <property type="component" value="Unassembled WGS sequence"/>
</dbReference>
<evidence type="ECO:0000313" key="6">
    <source>
        <dbReference type="Proteomes" id="UP000503640"/>
    </source>
</evidence>
<dbReference type="InterPro" id="IPR013785">
    <property type="entry name" value="Aldolase_TIM"/>
</dbReference>
<name>A0A7I9VL86_9BACT</name>
<organism evidence="5 6">
    <name type="scientific">Anaeromyxobacter diazotrophicus</name>
    <dbReference type="NCBI Taxonomy" id="2590199"/>
    <lineage>
        <taxon>Bacteria</taxon>
        <taxon>Pseudomonadati</taxon>
        <taxon>Myxococcota</taxon>
        <taxon>Myxococcia</taxon>
        <taxon>Myxococcales</taxon>
        <taxon>Cystobacterineae</taxon>
        <taxon>Anaeromyxobacteraceae</taxon>
        <taxon>Anaeromyxobacter</taxon>
    </lineage>
</organism>
<evidence type="ECO:0000256" key="3">
    <source>
        <dbReference type="ARBA" id="ARBA00022723"/>
    </source>
</evidence>
<sequence>MADPVIITAAVVGAEVTRAQSPHVPYTPAEIAQAAVDAWRAGAAAVHLHARWPDGRPSQEAAHFREILDRVRAAGCDAVLQCSTGGAVGMGLEERLGSLVEGAEMGTLNLGTMNFGDEVFLNSRPDIVRVAARLRERGLVAECEVYDAGMLDTLRWLLAHGHLAAPYHVQFVLGVPGGLGASERNLRFLVEGLPEPAHWTAAGVGRAQLELAALALRLGGHVRVGLEDNLYLSKGVLARGSHELVARAVELARDAGRTPATPAEARRLLGLAPCPVPV</sequence>
<dbReference type="SUPFAM" id="SSF102114">
    <property type="entry name" value="Radical SAM enzymes"/>
    <property type="match status" value="1"/>
</dbReference>
<keyword evidence="3" id="KW-0479">Metal-binding</keyword>
<dbReference type="InterPro" id="IPR058240">
    <property type="entry name" value="rSAM_sf"/>
</dbReference>
<dbReference type="PANTHER" id="PTHR37418:SF2">
    <property type="entry name" value="3-KETO-5-AMINOHEXANOATE CLEAVAGE ENZYME"/>
    <property type="match status" value="1"/>
</dbReference>
<proteinExistence type="predicted"/>
<comment type="cofactor">
    <cofactor evidence="1">
        <name>Zn(2+)</name>
        <dbReference type="ChEBI" id="CHEBI:29105"/>
    </cofactor>
</comment>
<dbReference type="Gene3D" id="3.20.20.70">
    <property type="entry name" value="Aldolase class I"/>
    <property type="match status" value="1"/>
</dbReference>
<dbReference type="GO" id="GO:0046872">
    <property type="term" value="F:metal ion binding"/>
    <property type="evidence" value="ECO:0007669"/>
    <property type="project" value="UniProtKB-KW"/>
</dbReference>
<dbReference type="EMBL" id="BJTG01000004">
    <property type="protein sequence ID" value="GEJ57161.1"/>
    <property type="molecule type" value="Genomic_DNA"/>
</dbReference>
<evidence type="ECO:0000313" key="5">
    <source>
        <dbReference type="EMBL" id="GEJ57161.1"/>
    </source>
</evidence>